<dbReference type="PANTHER" id="PTHR30126:SF99">
    <property type="entry name" value="TRANSCRIPTIONAL REGULATOR LYSR FAMILY"/>
    <property type="match status" value="1"/>
</dbReference>
<evidence type="ECO:0000256" key="3">
    <source>
        <dbReference type="ARBA" id="ARBA00023125"/>
    </source>
</evidence>
<dbReference type="Pfam" id="PF00126">
    <property type="entry name" value="HTH_1"/>
    <property type="match status" value="1"/>
</dbReference>
<protein>
    <submittedName>
        <fullName evidence="6">LysR family transcriptional regulator</fullName>
    </submittedName>
</protein>
<comment type="caution">
    <text evidence="6">The sequence shown here is derived from an EMBL/GenBank/DDBJ whole genome shotgun (WGS) entry which is preliminary data.</text>
</comment>
<organism evidence="6 7">
    <name type="scientific">Marivivens niveibacter</name>
    <dbReference type="NCBI Taxonomy" id="1930667"/>
    <lineage>
        <taxon>Bacteria</taxon>
        <taxon>Pseudomonadati</taxon>
        <taxon>Pseudomonadota</taxon>
        <taxon>Alphaproteobacteria</taxon>
        <taxon>Rhodobacterales</taxon>
        <taxon>Paracoccaceae</taxon>
        <taxon>Marivivens group</taxon>
        <taxon>Marivivens</taxon>
    </lineage>
</organism>
<dbReference type="Pfam" id="PF03466">
    <property type="entry name" value="LysR_substrate"/>
    <property type="match status" value="1"/>
</dbReference>
<comment type="similarity">
    <text evidence="1">Belongs to the LysR transcriptional regulatory family.</text>
</comment>
<dbReference type="GO" id="GO:0000976">
    <property type="term" value="F:transcription cis-regulatory region binding"/>
    <property type="evidence" value="ECO:0007669"/>
    <property type="project" value="TreeGrafter"/>
</dbReference>
<name>A0A251WWQ8_9RHOB</name>
<dbReference type="InterPro" id="IPR036390">
    <property type="entry name" value="WH_DNA-bd_sf"/>
</dbReference>
<dbReference type="OrthoDB" id="9811588at2"/>
<dbReference type="GO" id="GO:0003700">
    <property type="term" value="F:DNA-binding transcription factor activity"/>
    <property type="evidence" value="ECO:0007669"/>
    <property type="project" value="InterPro"/>
</dbReference>
<dbReference type="PANTHER" id="PTHR30126">
    <property type="entry name" value="HTH-TYPE TRANSCRIPTIONAL REGULATOR"/>
    <property type="match status" value="1"/>
</dbReference>
<dbReference type="PRINTS" id="PR00039">
    <property type="entry name" value="HTHLYSR"/>
</dbReference>
<evidence type="ECO:0000313" key="7">
    <source>
        <dbReference type="Proteomes" id="UP000194664"/>
    </source>
</evidence>
<evidence type="ECO:0000256" key="1">
    <source>
        <dbReference type="ARBA" id="ARBA00009437"/>
    </source>
</evidence>
<dbReference type="EMBL" id="MSPP01000005">
    <property type="protein sequence ID" value="OUD08403.1"/>
    <property type="molecule type" value="Genomic_DNA"/>
</dbReference>
<dbReference type="InterPro" id="IPR000847">
    <property type="entry name" value="LysR_HTH_N"/>
</dbReference>
<sequence>MLNATWIETFTVLAEEGHFTRAAERLNMTQPGVSQQLRKLEQQLGQRLIVQDGKSFILTPAGVAVHEMGIKRRLQETQLREMIGMDDPDIGRVQLACSGSFAMLAYPRAIHLMQAAPQLSIEIEAAPENAILIGVLDDTFDMGIVASPIEHPRLHSKIIGTEELCLIVPHDCSPTPTFAELESIGIIEHPDAQRYADMLFMQNFADEYAGADRLNKRSYINQIGQILMPVAAGIGYTILPRSGVMAYAQLDRIRIANVVKPIFRELRLITRKNKIISARMTKVMQAVSDIAETLSH</sequence>
<dbReference type="InterPro" id="IPR036388">
    <property type="entry name" value="WH-like_DNA-bd_sf"/>
</dbReference>
<dbReference type="RefSeq" id="WP_086452099.1">
    <property type="nucleotide sequence ID" value="NZ_MSPP01000005.1"/>
</dbReference>
<feature type="domain" description="HTH lysR-type" evidence="5">
    <location>
        <begin position="2"/>
        <end position="59"/>
    </location>
</feature>
<gene>
    <name evidence="6" type="ORF">BVC71_12895</name>
</gene>
<dbReference type="SUPFAM" id="SSF53850">
    <property type="entry name" value="Periplasmic binding protein-like II"/>
    <property type="match status" value="1"/>
</dbReference>
<proteinExistence type="inferred from homology"/>
<dbReference type="InterPro" id="IPR005119">
    <property type="entry name" value="LysR_subst-bd"/>
</dbReference>
<reference evidence="6 7" key="1">
    <citation type="submission" date="2016-12" db="EMBL/GenBank/DDBJ databases">
        <title>The draft genome sequence of HSLHS2.</title>
        <authorList>
            <person name="Hu D."/>
            <person name="Wang L."/>
            <person name="Shao Z."/>
        </authorList>
    </citation>
    <scope>NUCLEOTIDE SEQUENCE [LARGE SCALE GENOMIC DNA]</scope>
    <source>
        <strain evidence="6">MCCC 1A06712</strain>
    </source>
</reference>
<keyword evidence="4" id="KW-0804">Transcription</keyword>
<dbReference type="AlphaFoldDB" id="A0A251WWQ8"/>
<dbReference type="SUPFAM" id="SSF46785">
    <property type="entry name" value="Winged helix' DNA-binding domain"/>
    <property type="match status" value="1"/>
</dbReference>
<dbReference type="Gene3D" id="3.40.190.10">
    <property type="entry name" value="Periplasmic binding protein-like II"/>
    <property type="match status" value="2"/>
</dbReference>
<accession>A0A251WWQ8</accession>
<keyword evidence="3" id="KW-0238">DNA-binding</keyword>
<dbReference type="Gene3D" id="1.10.10.10">
    <property type="entry name" value="Winged helix-like DNA-binding domain superfamily/Winged helix DNA-binding domain"/>
    <property type="match status" value="1"/>
</dbReference>
<keyword evidence="7" id="KW-1185">Reference proteome</keyword>
<evidence type="ECO:0000256" key="2">
    <source>
        <dbReference type="ARBA" id="ARBA00023015"/>
    </source>
</evidence>
<evidence type="ECO:0000313" key="6">
    <source>
        <dbReference type="EMBL" id="OUD08403.1"/>
    </source>
</evidence>
<dbReference type="PROSITE" id="PS50931">
    <property type="entry name" value="HTH_LYSR"/>
    <property type="match status" value="1"/>
</dbReference>
<dbReference type="CDD" id="cd05466">
    <property type="entry name" value="PBP2_LTTR_substrate"/>
    <property type="match status" value="1"/>
</dbReference>
<keyword evidence="2" id="KW-0805">Transcription regulation</keyword>
<evidence type="ECO:0000259" key="5">
    <source>
        <dbReference type="PROSITE" id="PS50931"/>
    </source>
</evidence>
<dbReference type="Proteomes" id="UP000194664">
    <property type="component" value="Unassembled WGS sequence"/>
</dbReference>
<evidence type="ECO:0000256" key="4">
    <source>
        <dbReference type="ARBA" id="ARBA00023163"/>
    </source>
</evidence>